<evidence type="ECO:0008006" key="4">
    <source>
        <dbReference type="Google" id="ProtNLM"/>
    </source>
</evidence>
<gene>
    <name evidence="2" type="ORF">ABR75_02585</name>
</gene>
<keyword evidence="1" id="KW-1133">Transmembrane helix</keyword>
<feature type="transmembrane region" description="Helical" evidence="1">
    <location>
        <begin position="110"/>
        <end position="130"/>
    </location>
</feature>
<keyword evidence="1" id="KW-0472">Membrane</keyword>
<protein>
    <recommendedName>
        <fullName evidence="4">ATP synthase subunit I</fullName>
    </recommendedName>
</protein>
<dbReference type="Proteomes" id="UP000051017">
    <property type="component" value="Unassembled WGS sequence"/>
</dbReference>
<feature type="transmembrane region" description="Helical" evidence="1">
    <location>
        <begin position="80"/>
        <end position="104"/>
    </location>
</feature>
<evidence type="ECO:0000313" key="2">
    <source>
        <dbReference type="EMBL" id="KRO49254.1"/>
    </source>
</evidence>
<proteinExistence type="predicted"/>
<feature type="transmembrane region" description="Helical" evidence="1">
    <location>
        <begin position="55"/>
        <end position="73"/>
    </location>
</feature>
<sequence>MNQVDSISILAMRDTGPAPEAAITRDLVKHGLIAAPVLIGGSAAIWGTNGALSCGYGIVIVLANFTIAALLVTRAARISYALMMAATLFGYIFRLALVSAAIFFVRNLSWVELLPLGLTIIISHIGLLFWELRYVSLTLAFPGLKPKLKNSQSTFSTQDESTV</sequence>
<evidence type="ECO:0000256" key="1">
    <source>
        <dbReference type="SAM" id="Phobius"/>
    </source>
</evidence>
<reference evidence="2 3" key="1">
    <citation type="submission" date="2015-10" db="EMBL/GenBank/DDBJ databases">
        <title>Metagenome-Assembled Genomes uncover a global brackish microbiome.</title>
        <authorList>
            <person name="Hugerth L.W."/>
            <person name="Larsson J."/>
            <person name="Alneberg J."/>
            <person name="Lindh M.V."/>
            <person name="Legrand C."/>
            <person name="Pinhassi J."/>
            <person name="Andersson A.F."/>
        </authorList>
    </citation>
    <scope>NUCLEOTIDE SEQUENCE [LARGE SCALE GENOMIC DNA]</scope>
    <source>
        <strain evidence="2">BACL6 MAG-120924-bin43</strain>
    </source>
</reference>
<comment type="caution">
    <text evidence="2">The sequence shown here is derived from an EMBL/GenBank/DDBJ whole genome shotgun (WGS) entry which is preliminary data.</text>
</comment>
<evidence type="ECO:0000313" key="3">
    <source>
        <dbReference type="Proteomes" id="UP000051017"/>
    </source>
</evidence>
<accession>A0A0R2QGJ4</accession>
<dbReference type="EMBL" id="LIBJ01000026">
    <property type="protein sequence ID" value="KRO49254.1"/>
    <property type="molecule type" value="Genomic_DNA"/>
</dbReference>
<keyword evidence="1" id="KW-0812">Transmembrane</keyword>
<organism evidence="2 3">
    <name type="scientific">Acidimicrobiia bacterium BACL6 MAG-120924-bin43</name>
    <dbReference type="NCBI Taxonomy" id="1655583"/>
    <lineage>
        <taxon>Bacteria</taxon>
        <taxon>Bacillati</taxon>
        <taxon>Actinomycetota</taxon>
        <taxon>Acidimicrobiia</taxon>
        <taxon>acIV cluster</taxon>
    </lineage>
</organism>
<name>A0A0R2QGJ4_9ACTN</name>
<dbReference type="AlphaFoldDB" id="A0A0R2QGJ4"/>